<feature type="transmembrane region" description="Helical" evidence="1">
    <location>
        <begin position="300"/>
        <end position="321"/>
    </location>
</feature>
<evidence type="ECO:0000256" key="1">
    <source>
        <dbReference type="SAM" id="Phobius"/>
    </source>
</evidence>
<evidence type="ECO:0000313" key="3">
    <source>
        <dbReference type="Proteomes" id="UP000199518"/>
    </source>
</evidence>
<accession>A0A1I3PX40</accession>
<keyword evidence="1" id="KW-0472">Membrane</keyword>
<sequence length="552" mass="61673">MESSSLPDASLVPRWRVAEWVTALLLTGSIVAQMVYRTLIVGPLWRDECGALQLARLPEIRDVWQNFPHEAFPFAFPMVLRAYTGLFGDGDASLRLFGLGVGLLIVAALWLNGWMVHRGPPLLALVLTGMNTHLLTYGMAVRGYGLGVAGIVLALTWLDRTRRFPTRSNTLLATVACVLAVQFLLFNSFLLLAVGSAAIFTAALRREWSTAARLTAICAAAAISLVPYVPGYLGARQWNSLCQSETSLGEIWGALCVTLRAPQWHLAWLWHLLVIGTLGASLLKLVLIRKRNLSGLQDSLRFVFQSIAYSIAVYFVFLLFLRYDTGPWHYLALLAVLACLLDMAFPLLCSWSSWHWLRVVCVLLLGVILSWQNLPGLRIRYSNIDAVAAVLKQQCQPGDLVIVEPWFQGISYKRYQPGICEWMIVPPIGPLEHHRYDLMKQAMQSAAPLAPVLSKIETTLRSGNRVWHLSALHFREEPEPVPLLPACGPVASHVEHGDYIINWHRHLVRFLQEHAISIVDVPVLSPQPIDAREEWRGTRIEGWKGAEPEAGR</sequence>
<gene>
    <name evidence="2" type="ORF">SAMN05421753_11751</name>
</gene>
<dbReference type="AlphaFoldDB" id="A0A1I3PX40"/>
<feature type="transmembrane region" description="Helical" evidence="1">
    <location>
        <begin position="170"/>
        <end position="200"/>
    </location>
</feature>
<name>A0A1I3PX40_9PLAN</name>
<dbReference type="STRING" id="1576369.SAMN05421753_11751"/>
<evidence type="ECO:0000313" key="2">
    <source>
        <dbReference type="EMBL" id="SFJ25496.1"/>
    </source>
</evidence>
<feature type="transmembrane region" description="Helical" evidence="1">
    <location>
        <begin position="20"/>
        <end position="36"/>
    </location>
</feature>
<dbReference type="RefSeq" id="WP_175517681.1">
    <property type="nucleotide sequence ID" value="NZ_FOQD01000017.1"/>
</dbReference>
<feature type="transmembrane region" description="Helical" evidence="1">
    <location>
        <begin position="268"/>
        <end position="288"/>
    </location>
</feature>
<keyword evidence="1" id="KW-0812">Transmembrane</keyword>
<dbReference type="Proteomes" id="UP000199518">
    <property type="component" value="Unassembled WGS sequence"/>
</dbReference>
<keyword evidence="3" id="KW-1185">Reference proteome</keyword>
<organism evidence="2 3">
    <name type="scientific">Planctomicrobium piriforme</name>
    <dbReference type="NCBI Taxonomy" id="1576369"/>
    <lineage>
        <taxon>Bacteria</taxon>
        <taxon>Pseudomonadati</taxon>
        <taxon>Planctomycetota</taxon>
        <taxon>Planctomycetia</taxon>
        <taxon>Planctomycetales</taxon>
        <taxon>Planctomycetaceae</taxon>
        <taxon>Planctomicrobium</taxon>
    </lineage>
</organism>
<keyword evidence="1" id="KW-1133">Transmembrane helix</keyword>
<feature type="transmembrane region" description="Helical" evidence="1">
    <location>
        <begin position="327"/>
        <end position="349"/>
    </location>
</feature>
<protein>
    <recommendedName>
        <fullName evidence="4">Dolichyl-phosphate-mannose-protein mannosyltransferase</fullName>
    </recommendedName>
</protein>
<proteinExistence type="predicted"/>
<feature type="transmembrane region" description="Helical" evidence="1">
    <location>
        <begin position="356"/>
        <end position="374"/>
    </location>
</feature>
<feature type="transmembrane region" description="Helical" evidence="1">
    <location>
        <begin position="96"/>
        <end position="115"/>
    </location>
</feature>
<evidence type="ECO:0008006" key="4">
    <source>
        <dbReference type="Google" id="ProtNLM"/>
    </source>
</evidence>
<reference evidence="3" key="1">
    <citation type="submission" date="2016-10" db="EMBL/GenBank/DDBJ databases">
        <authorList>
            <person name="Varghese N."/>
            <person name="Submissions S."/>
        </authorList>
    </citation>
    <scope>NUCLEOTIDE SEQUENCE [LARGE SCALE GENOMIC DNA]</scope>
    <source>
        <strain evidence="3">DSM 26348</strain>
    </source>
</reference>
<dbReference type="EMBL" id="FOQD01000017">
    <property type="protein sequence ID" value="SFJ25496.1"/>
    <property type="molecule type" value="Genomic_DNA"/>
</dbReference>
<feature type="transmembrane region" description="Helical" evidence="1">
    <location>
        <begin position="135"/>
        <end position="158"/>
    </location>
</feature>